<comment type="subcellular location">
    <subcellularLocation>
        <location evidence="1 7">Cell membrane</location>
        <topology evidence="1 7">Multi-pass membrane protein</topology>
    </subcellularLocation>
</comment>
<evidence type="ECO:0000256" key="2">
    <source>
        <dbReference type="ARBA" id="ARBA00022475"/>
    </source>
</evidence>
<comment type="similarity">
    <text evidence="7">Belongs to the UPF0761 family.</text>
</comment>
<feature type="transmembrane region" description="Helical" evidence="7">
    <location>
        <begin position="199"/>
        <end position="216"/>
    </location>
</feature>
<dbReference type="PANTHER" id="PTHR30213:SF0">
    <property type="entry name" value="UPF0761 MEMBRANE PROTEIN YIHY"/>
    <property type="match status" value="1"/>
</dbReference>
<keyword evidence="9" id="KW-1185">Reference proteome</keyword>
<dbReference type="GO" id="GO:0005886">
    <property type="term" value="C:plasma membrane"/>
    <property type="evidence" value="ECO:0007669"/>
    <property type="project" value="UniProtKB-SubCell"/>
</dbReference>
<gene>
    <name evidence="8" type="ORF">I7X43_13420</name>
</gene>
<feature type="transmembrane region" description="Helical" evidence="7">
    <location>
        <begin position="228"/>
        <end position="250"/>
    </location>
</feature>
<dbReference type="Pfam" id="PF03631">
    <property type="entry name" value="Virul_fac_BrkB"/>
    <property type="match status" value="1"/>
</dbReference>
<dbReference type="AlphaFoldDB" id="A0A931J0B1"/>
<keyword evidence="4 7" id="KW-0812">Transmembrane</keyword>
<evidence type="ECO:0000256" key="6">
    <source>
        <dbReference type="ARBA" id="ARBA00023136"/>
    </source>
</evidence>
<dbReference type="InterPro" id="IPR023679">
    <property type="entry name" value="UPF0761_bac"/>
</dbReference>
<dbReference type="HAMAP" id="MF_00672">
    <property type="entry name" value="UPF0761"/>
    <property type="match status" value="1"/>
</dbReference>
<keyword evidence="2 7" id="KW-1003">Cell membrane</keyword>
<feature type="transmembrane region" description="Helical" evidence="7">
    <location>
        <begin position="47"/>
        <end position="80"/>
    </location>
</feature>
<name>A0A931J0B1_9BURK</name>
<reference evidence="8" key="1">
    <citation type="submission" date="2020-12" db="EMBL/GenBank/DDBJ databases">
        <title>The genome sequence of Inhella sp. 4Y17.</title>
        <authorList>
            <person name="Liu Y."/>
        </authorList>
    </citation>
    <scope>NUCLEOTIDE SEQUENCE</scope>
    <source>
        <strain evidence="8">4Y10</strain>
    </source>
</reference>
<evidence type="ECO:0000256" key="1">
    <source>
        <dbReference type="ARBA" id="ARBA00004651"/>
    </source>
</evidence>
<sequence length="428" mass="46796">MHFRYRTLRHAGWLRLLAGSWRDLREWPWVASWAGVRLRFRELRLGVTAGSLTFTTLISLVPLIVLGLALFTAFPVFGAFQKALEQYFLSNLVPDSIARPVLKSLTAFAGKAKGLGTVGAIALGLSGVGLMLTIDRTLNSIWRVQRPRPMGQRVLVYWATLTLGPLLLGGSLALTSYAISASRGLVTRLPGGMETFLDGVQAVVMLLAVAALFRYVPNTLVRWRHAVLGALFVTVGLSVGKWGLSVWIHYAPSYATVYGAFATLPIFLIWVYLGWVVVLMGALVAANAPGLTQGLIYRPPGPGVDYELALGVIRELWGRQQRGAAGATPLALAQAQRVDPLQLEPVLEALRRLDWVARLEEEGAQRLVLLRNPHETSASPLLHALLVPRTLASEALWRASGWERTSVAVLLGIADRRQTDLGHQARTS</sequence>
<dbReference type="InterPro" id="IPR017039">
    <property type="entry name" value="Virul_fac_BrkB"/>
</dbReference>
<evidence type="ECO:0000256" key="5">
    <source>
        <dbReference type="ARBA" id="ARBA00022989"/>
    </source>
</evidence>
<protein>
    <recommendedName>
        <fullName evidence="7">UPF0761 membrane protein I7X43_13420</fullName>
    </recommendedName>
</protein>
<keyword evidence="3" id="KW-0997">Cell inner membrane</keyword>
<dbReference type="Proteomes" id="UP000620139">
    <property type="component" value="Unassembled WGS sequence"/>
</dbReference>
<feature type="transmembrane region" description="Helical" evidence="7">
    <location>
        <begin position="114"/>
        <end position="134"/>
    </location>
</feature>
<accession>A0A931J0B1</accession>
<feature type="transmembrane region" description="Helical" evidence="7">
    <location>
        <begin position="262"/>
        <end position="286"/>
    </location>
</feature>
<dbReference type="NCBIfam" id="TIGR00765">
    <property type="entry name" value="yihY_not_rbn"/>
    <property type="match status" value="1"/>
</dbReference>
<keyword evidence="5 7" id="KW-1133">Transmembrane helix</keyword>
<dbReference type="PANTHER" id="PTHR30213">
    <property type="entry name" value="INNER MEMBRANE PROTEIN YHJD"/>
    <property type="match status" value="1"/>
</dbReference>
<evidence type="ECO:0000256" key="4">
    <source>
        <dbReference type="ARBA" id="ARBA00022692"/>
    </source>
</evidence>
<evidence type="ECO:0000256" key="7">
    <source>
        <dbReference type="HAMAP-Rule" id="MF_00672"/>
    </source>
</evidence>
<feature type="transmembrane region" description="Helical" evidence="7">
    <location>
        <begin position="155"/>
        <end position="179"/>
    </location>
</feature>
<evidence type="ECO:0000256" key="3">
    <source>
        <dbReference type="ARBA" id="ARBA00022519"/>
    </source>
</evidence>
<organism evidence="8 9">
    <name type="scientific">Inhella gelatinilytica</name>
    <dbReference type="NCBI Taxonomy" id="2795030"/>
    <lineage>
        <taxon>Bacteria</taxon>
        <taxon>Pseudomonadati</taxon>
        <taxon>Pseudomonadota</taxon>
        <taxon>Betaproteobacteria</taxon>
        <taxon>Burkholderiales</taxon>
        <taxon>Sphaerotilaceae</taxon>
        <taxon>Inhella</taxon>
    </lineage>
</organism>
<keyword evidence="6 7" id="KW-0472">Membrane</keyword>
<comment type="caution">
    <text evidence="8">The sequence shown here is derived from an EMBL/GenBank/DDBJ whole genome shotgun (WGS) entry which is preliminary data.</text>
</comment>
<proteinExistence type="inferred from homology"/>
<dbReference type="RefSeq" id="WP_198101458.1">
    <property type="nucleotide sequence ID" value="NZ_JAEDAL010000007.1"/>
</dbReference>
<dbReference type="EMBL" id="JAEDAL010000007">
    <property type="protein sequence ID" value="MBH9553843.1"/>
    <property type="molecule type" value="Genomic_DNA"/>
</dbReference>
<evidence type="ECO:0000313" key="8">
    <source>
        <dbReference type="EMBL" id="MBH9553843.1"/>
    </source>
</evidence>
<evidence type="ECO:0000313" key="9">
    <source>
        <dbReference type="Proteomes" id="UP000620139"/>
    </source>
</evidence>